<dbReference type="RefSeq" id="WP_010881662.1">
    <property type="nucleotide sequence ID" value="NC_010741.1"/>
</dbReference>
<gene>
    <name evidence="1" type="ordered locus">TPASS_0214</name>
</gene>
<dbReference type="AlphaFoldDB" id="A0A0H3BK20"/>
<dbReference type="PATRIC" id="fig|455434.6.peg.218"/>
<dbReference type="KEGG" id="tpp:TPASS_0214"/>
<dbReference type="EMBL" id="CP000805">
    <property type="protein sequence ID" value="ACD70641.1"/>
    <property type="molecule type" value="Genomic_DNA"/>
</dbReference>
<organism evidence="1 2">
    <name type="scientific">Treponema pallidum subsp. pallidum (strain SS14)</name>
    <dbReference type="NCBI Taxonomy" id="455434"/>
    <lineage>
        <taxon>Bacteria</taxon>
        <taxon>Pseudomonadati</taxon>
        <taxon>Spirochaetota</taxon>
        <taxon>Spirochaetia</taxon>
        <taxon>Spirochaetales</taxon>
        <taxon>Treponemataceae</taxon>
        <taxon>Treponema</taxon>
    </lineage>
</organism>
<evidence type="ECO:0000313" key="1">
    <source>
        <dbReference type="EMBL" id="ACD70641.1"/>
    </source>
</evidence>
<dbReference type="Proteomes" id="UP000001202">
    <property type="component" value="Chromosome"/>
</dbReference>
<reference evidence="1 2" key="1">
    <citation type="journal article" date="2008" name="BMC Microbiol.">
        <title>Complete genome sequence of Treponema pallidum ssp. pallidum strain SS14 determined with oligonucleotide arrays.</title>
        <authorList>
            <person name="Matejkova P."/>
            <person name="Strouhal M."/>
            <person name="Smajs D."/>
            <person name="Norris S.J."/>
            <person name="Palzkill T."/>
            <person name="Petrosino J.F."/>
            <person name="Sodergren E."/>
            <person name="Norton J.E."/>
            <person name="Singh J."/>
            <person name="Richmond T.A."/>
            <person name="Molla M.N."/>
            <person name="Albert T.J."/>
            <person name="Weinstock G.M."/>
        </authorList>
    </citation>
    <scope>NUCLEOTIDE SEQUENCE [LARGE SCALE GENOMIC DNA]</scope>
    <source>
        <strain evidence="1 2">SS14</strain>
    </source>
</reference>
<dbReference type="GeneID" id="93876002"/>
<protein>
    <submittedName>
        <fullName evidence="1">Uncharacterized protein</fullName>
    </submittedName>
</protein>
<name>A0A0H3BK20_TREPS</name>
<accession>A0A0H3BK20</accession>
<sequence>MSKAHRGKGIRGMVGRGRGVCPVTGQTGVKLLYECEIDGKKVKVSKVGRATLQNRKRRLDAQPGA</sequence>
<evidence type="ECO:0000313" key="2">
    <source>
        <dbReference type="Proteomes" id="UP000001202"/>
    </source>
</evidence>
<proteinExistence type="predicted"/>